<dbReference type="EMBL" id="JANBUO010000675">
    <property type="protein sequence ID" value="KAJ2802346.1"/>
    <property type="molecule type" value="Genomic_DNA"/>
</dbReference>
<feature type="region of interest" description="Disordered" evidence="1">
    <location>
        <begin position="371"/>
        <end position="447"/>
    </location>
</feature>
<feature type="region of interest" description="Disordered" evidence="1">
    <location>
        <begin position="516"/>
        <end position="615"/>
    </location>
</feature>
<evidence type="ECO:0000313" key="2">
    <source>
        <dbReference type="EMBL" id="KAJ2802346.1"/>
    </source>
</evidence>
<dbReference type="AlphaFoldDB" id="A0A9W8HYC6"/>
<feature type="compositionally biased region" description="Low complexity" evidence="1">
    <location>
        <begin position="95"/>
        <end position="108"/>
    </location>
</feature>
<reference evidence="2" key="1">
    <citation type="submission" date="2022-07" db="EMBL/GenBank/DDBJ databases">
        <title>Phylogenomic reconstructions and comparative analyses of Kickxellomycotina fungi.</title>
        <authorList>
            <person name="Reynolds N.K."/>
            <person name="Stajich J.E."/>
            <person name="Barry K."/>
            <person name="Grigoriev I.V."/>
            <person name="Crous P."/>
            <person name="Smith M.E."/>
        </authorList>
    </citation>
    <scope>NUCLEOTIDE SEQUENCE</scope>
    <source>
        <strain evidence="2">NRRL 1565</strain>
    </source>
</reference>
<protein>
    <submittedName>
        <fullName evidence="2">Uncharacterized protein</fullName>
    </submittedName>
</protein>
<keyword evidence="3" id="KW-1185">Reference proteome</keyword>
<feature type="compositionally biased region" description="Low complexity" evidence="1">
    <location>
        <begin position="122"/>
        <end position="136"/>
    </location>
</feature>
<dbReference type="OrthoDB" id="5593193at2759"/>
<name>A0A9W8HYC6_9FUNG</name>
<dbReference type="Proteomes" id="UP001140094">
    <property type="component" value="Unassembled WGS sequence"/>
</dbReference>
<gene>
    <name evidence="2" type="ORF">H4R20_003315</name>
</gene>
<organism evidence="2 3">
    <name type="scientific">Coemansia guatemalensis</name>
    <dbReference type="NCBI Taxonomy" id="2761395"/>
    <lineage>
        <taxon>Eukaryota</taxon>
        <taxon>Fungi</taxon>
        <taxon>Fungi incertae sedis</taxon>
        <taxon>Zoopagomycota</taxon>
        <taxon>Kickxellomycotina</taxon>
        <taxon>Kickxellomycetes</taxon>
        <taxon>Kickxellales</taxon>
        <taxon>Kickxellaceae</taxon>
        <taxon>Coemansia</taxon>
    </lineage>
</organism>
<proteinExistence type="predicted"/>
<feature type="compositionally biased region" description="Basic and acidic residues" evidence="1">
    <location>
        <begin position="601"/>
        <end position="615"/>
    </location>
</feature>
<feature type="non-terminal residue" evidence="2">
    <location>
        <position position="1"/>
    </location>
</feature>
<sequence length="615" mass="65984">DVPMGKAVCVTPDAVDQKECFVLHHLWDGVLSFRLRLPHGRVLPVDANPVLDIEAVPIARHHRFTKATIILEEISIIARPQHAGSARARSKTQLAADADGASSSSSTAPQLPHQESTAGRRASISASQLSSSSEDSLAANPSHNAWAYAQECSAEYRNAITRVREMGRISVAWTPSQYASLAAYHGILAAKPNLRIPPAGEDATHPDLRNSHIQIHHQLVYQLEYQILSPEMIGAVPQKEPRIRAAAHILGSLGRANIVRREELHSAGSAAASSAGQTRLVRGTLPVALVPAKIASLWAIRGLEHDPLEEPSPVVAVIRSHTEEQVSYSADAEFPSTVALRGALPSGRAANVRRLSVDSVESADAALELGRNQSIAGSSRSSSSSSRNRSPTIQEPATQHSQLNSYREPSVDTQSSGDSNTNQDLEEPTSVMPTPAPSQPAQAPLEVSDTSATFNPLMFQQQIEQFQAQQRQQQQQFFRQLAEQYASLVAGGHALLTSPLPQELEEHLPATLRSANPAAAQPSASAPESLRPPTTTSSSSSSASVHSAHEATNVLPLQPPAGTADSRSDATSSNSVPVPRPTARHSPPPSYDDLLPPAYDTETRRPPPYRPVDRR</sequence>
<feature type="compositionally biased region" description="Low complexity" evidence="1">
    <location>
        <begin position="378"/>
        <end position="390"/>
    </location>
</feature>
<accession>A0A9W8HYC6</accession>
<feature type="region of interest" description="Disordered" evidence="1">
    <location>
        <begin position="87"/>
        <end position="136"/>
    </location>
</feature>
<feature type="compositionally biased region" description="Low complexity" evidence="1">
    <location>
        <begin position="537"/>
        <end position="546"/>
    </location>
</feature>
<evidence type="ECO:0000256" key="1">
    <source>
        <dbReference type="SAM" id="MobiDB-lite"/>
    </source>
</evidence>
<feature type="compositionally biased region" description="Low complexity" evidence="1">
    <location>
        <begin position="516"/>
        <end position="527"/>
    </location>
</feature>
<comment type="caution">
    <text evidence="2">The sequence shown here is derived from an EMBL/GenBank/DDBJ whole genome shotgun (WGS) entry which is preliminary data.</text>
</comment>
<evidence type="ECO:0000313" key="3">
    <source>
        <dbReference type="Proteomes" id="UP001140094"/>
    </source>
</evidence>
<feature type="compositionally biased region" description="Polar residues" evidence="1">
    <location>
        <begin position="391"/>
        <end position="423"/>
    </location>
</feature>